<feature type="region of interest" description="Disordered" evidence="1">
    <location>
        <begin position="410"/>
        <end position="466"/>
    </location>
</feature>
<name>A0A162ISC6_CORDF</name>
<evidence type="ECO:0000313" key="3">
    <source>
        <dbReference type="Proteomes" id="UP000076881"/>
    </source>
</evidence>
<accession>A0A162ISC6</accession>
<feature type="region of interest" description="Disordered" evidence="1">
    <location>
        <begin position="49"/>
        <end position="107"/>
    </location>
</feature>
<proteinExistence type="predicted"/>
<feature type="compositionally biased region" description="Polar residues" evidence="1">
    <location>
        <begin position="264"/>
        <end position="277"/>
    </location>
</feature>
<comment type="caution">
    <text evidence="2">The sequence shown here is derived from an EMBL/GenBank/DDBJ whole genome shotgun (WGS) entry which is preliminary data.</text>
</comment>
<gene>
    <name evidence="2" type="ORF">LEL_06319</name>
</gene>
<protein>
    <submittedName>
        <fullName evidence="2">Uncharacterized protein</fullName>
    </submittedName>
</protein>
<dbReference type="AlphaFoldDB" id="A0A162ISC6"/>
<dbReference type="Proteomes" id="UP000076881">
    <property type="component" value="Unassembled WGS sequence"/>
</dbReference>
<keyword evidence="3" id="KW-1185">Reference proteome</keyword>
<evidence type="ECO:0000313" key="2">
    <source>
        <dbReference type="EMBL" id="OAA76635.1"/>
    </source>
</evidence>
<reference evidence="2 3" key="1">
    <citation type="journal article" date="2016" name="Genome Biol. Evol.">
        <title>Divergent and convergent evolution of fungal pathogenicity.</title>
        <authorList>
            <person name="Shang Y."/>
            <person name="Xiao G."/>
            <person name="Zheng P."/>
            <person name="Cen K."/>
            <person name="Zhan S."/>
            <person name="Wang C."/>
        </authorList>
    </citation>
    <scope>NUCLEOTIDE SEQUENCE [LARGE SCALE GENOMIC DNA]</scope>
    <source>
        <strain evidence="2 3">RCEF 1005</strain>
    </source>
</reference>
<organism evidence="2 3">
    <name type="scientific">Akanthomyces lecanii RCEF 1005</name>
    <dbReference type="NCBI Taxonomy" id="1081108"/>
    <lineage>
        <taxon>Eukaryota</taxon>
        <taxon>Fungi</taxon>
        <taxon>Dikarya</taxon>
        <taxon>Ascomycota</taxon>
        <taxon>Pezizomycotina</taxon>
        <taxon>Sordariomycetes</taxon>
        <taxon>Hypocreomycetidae</taxon>
        <taxon>Hypocreales</taxon>
        <taxon>Cordycipitaceae</taxon>
        <taxon>Akanthomyces</taxon>
        <taxon>Cordyceps confragosa</taxon>
    </lineage>
</organism>
<dbReference type="OrthoDB" id="5413829at2759"/>
<feature type="compositionally biased region" description="Acidic residues" evidence="1">
    <location>
        <begin position="232"/>
        <end position="249"/>
    </location>
</feature>
<feature type="compositionally biased region" description="Basic and acidic residues" evidence="1">
    <location>
        <begin position="410"/>
        <end position="419"/>
    </location>
</feature>
<feature type="region of interest" description="Disordered" evidence="1">
    <location>
        <begin position="223"/>
        <end position="277"/>
    </location>
</feature>
<evidence type="ECO:0000256" key="1">
    <source>
        <dbReference type="SAM" id="MobiDB-lite"/>
    </source>
</evidence>
<dbReference type="EMBL" id="AZHF01000004">
    <property type="protein sequence ID" value="OAA76635.1"/>
    <property type="molecule type" value="Genomic_DNA"/>
</dbReference>
<sequence>MATRTAWVVGLQSSIFGGAGVCPPSNKLAYSEGRLIIGRVDNITLWQHQENQQRQSRADLPPSRLPKVSVEGSSSMTSDTKLRRRASSAASRSGHNRGASNQMVKPKSIHTSDDFVQDFLGPSFDPAAFLNAKLPPLAPKSSTSAPTGAVPLADLSQQANALLSQLNAQTTRLSSTLTQLTDDILRSGSRLAYEVELLRGETLSLQETMHETLHDDIAHFLPKGIRGKKDEEGESPAGEDEKENGEDEEDKTKENSAHAELPVPTTTEANSTRNEPTYVQQLRTLTLVRSRIETVVKTFGDAMDFGFPPSELSVSSSFLSVSAPEPGSEQQSSEDRGQQTLRKLRDEISSLLRPAATDSSSAADPVAGIEKAANRIEELKELNNVWRGTSEEKGRSRFIESLAKMVEDRHKELMRELDQQRSPAKKAAEGGTRRTGSPALGDEARPQPPPGGFGLISQLQKLRSGL</sequence>
<feature type="region of interest" description="Disordered" evidence="1">
    <location>
        <begin position="318"/>
        <end position="339"/>
    </location>
</feature>
<dbReference type="Gene3D" id="6.10.250.2790">
    <property type="match status" value="1"/>
</dbReference>
<feature type="compositionally biased region" description="Polar residues" evidence="1">
    <location>
        <begin position="457"/>
        <end position="466"/>
    </location>
</feature>
<dbReference type="STRING" id="1081108.A0A162ISC6"/>